<reference evidence="5" key="2">
    <citation type="submission" date="2021-04" db="EMBL/GenBank/DDBJ databases">
        <authorList>
            <person name="Gilroy R."/>
        </authorList>
    </citation>
    <scope>NUCLEOTIDE SEQUENCE</scope>
    <source>
        <strain evidence="5">378</strain>
    </source>
</reference>
<feature type="transmembrane region" description="Helical" evidence="3">
    <location>
        <begin position="6"/>
        <end position="25"/>
    </location>
</feature>
<name>A0A948TGJ9_9GAMM</name>
<dbReference type="SMART" id="SM00062">
    <property type="entry name" value="PBPb"/>
    <property type="match status" value="1"/>
</dbReference>
<dbReference type="AlphaFoldDB" id="A0A948TGJ9"/>
<protein>
    <submittedName>
        <fullName evidence="5">Transporter substrate-binding domain-containing protein</fullName>
    </submittedName>
</protein>
<keyword evidence="3" id="KW-0812">Transmembrane</keyword>
<keyword evidence="3" id="KW-1133">Transmembrane helix</keyword>
<dbReference type="SUPFAM" id="SSF53850">
    <property type="entry name" value="Periplasmic binding protein-like II"/>
    <property type="match status" value="1"/>
</dbReference>
<comment type="caution">
    <text evidence="5">The sequence shown here is derived from an EMBL/GenBank/DDBJ whole genome shotgun (WGS) entry which is preliminary data.</text>
</comment>
<sequence length="278" mass="31813">MSRTTWVYTVFLLLSVVLVVTVILVPRQAWLRLMDSDSDNPFKRLPEGITVAVERNYYPFAYIDHKGQLVGFDVDVARYVCTQMQLKCNITMMRLSDIPAALTANQVQMAVACVSYTPDDNETLSYSLPYYRNKLLFIGRVNRYPPFVPDNTSYGERYTVGVRAGTNQQHWLLQHYPELSNIVVYPDLFSLVKAMYNGDIDMICVGSYVGYEIIKNTTHGYYDEVPFADMTQVPSQSAHIVVSKQNDEQIEAINDALQQMYLSGTYQTLAYRAFSFML</sequence>
<dbReference type="PANTHER" id="PTHR35936">
    <property type="entry name" value="MEMBRANE-BOUND LYTIC MUREIN TRANSGLYCOSYLASE F"/>
    <property type="match status" value="1"/>
</dbReference>
<evidence type="ECO:0000256" key="2">
    <source>
        <dbReference type="ARBA" id="ARBA00022729"/>
    </source>
</evidence>
<evidence type="ECO:0000256" key="1">
    <source>
        <dbReference type="ARBA" id="ARBA00010333"/>
    </source>
</evidence>
<evidence type="ECO:0000313" key="5">
    <source>
        <dbReference type="EMBL" id="MBU3844456.1"/>
    </source>
</evidence>
<dbReference type="PANTHER" id="PTHR35936:SF37">
    <property type="entry name" value="AMINO ACID ABC TRANSPORTER SUBSTRATE-BINDING PROTEIN"/>
    <property type="match status" value="1"/>
</dbReference>
<evidence type="ECO:0000259" key="4">
    <source>
        <dbReference type="SMART" id="SM00062"/>
    </source>
</evidence>
<dbReference type="InterPro" id="IPR001638">
    <property type="entry name" value="Solute-binding_3/MltF_N"/>
</dbReference>
<dbReference type="Gene3D" id="3.40.190.10">
    <property type="entry name" value="Periplasmic binding protein-like II"/>
    <property type="match status" value="2"/>
</dbReference>
<organism evidence="5 6">
    <name type="scientific">Candidatus Anaerobiospirillum pullicola</name>
    <dbReference type="NCBI Taxonomy" id="2838451"/>
    <lineage>
        <taxon>Bacteria</taxon>
        <taxon>Pseudomonadati</taxon>
        <taxon>Pseudomonadota</taxon>
        <taxon>Gammaproteobacteria</taxon>
        <taxon>Aeromonadales</taxon>
        <taxon>Succinivibrionaceae</taxon>
        <taxon>Anaerobiospirillum</taxon>
    </lineage>
</organism>
<dbReference type="Pfam" id="PF00497">
    <property type="entry name" value="SBP_bac_3"/>
    <property type="match status" value="1"/>
</dbReference>
<proteinExistence type="inferred from homology"/>
<dbReference type="CDD" id="cd13530">
    <property type="entry name" value="PBP2_peptides_like"/>
    <property type="match status" value="1"/>
</dbReference>
<gene>
    <name evidence="5" type="ORF">H9847_06260</name>
</gene>
<evidence type="ECO:0000256" key="3">
    <source>
        <dbReference type="SAM" id="Phobius"/>
    </source>
</evidence>
<feature type="domain" description="Solute-binding protein family 3/N-terminal" evidence="4">
    <location>
        <begin position="48"/>
        <end position="277"/>
    </location>
</feature>
<accession>A0A948TGJ9</accession>
<dbReference type="EMBL" id="JAHLFE010000127">
    <property type="protein sequence ID" value="MBU3844456.1"/>
    <property type="molecule type" value="Genomic_DNA"/>
</dbReference>
<reference evidence="5" key="1">
    <citation type="journal article" date="2021" name="PeerJ">
        <title>Extensive microbial diversity within the chicken gut microbiome revealed by metagenomics and culture.</title>
        <authorList>
            <person name="Gilroy R."/>
            <person name="Ravi A."/>
            <person name="Getino M."/>
            <person name="Pursley I."/>
            <person name="Horton D.L."/>
            <person name="Alikhan N.F."/>
            <person name="Baker D."/>
            <person name="Gharbi K."/>
            <person name="Hall N."/>
            <person name="Watson M."/>
            <person name="Adriaenssens E.M."/>
            <person name="Foster-Nyarko E."/>
            <person name="Jarju S."/>
            <person name="Secka A."/>
            <person name="Antonio M."/>
            <person name="Oren A."/>
            <person name="Chaudhuri R.R."/>
            <person name="La Ragione R."/>
            <person name="Hildebrand F."/>
            <person name="Pallen M.J."/>
        </authorList>
    </citation>
    <scope>NUCLEOTIDE SEQUENCE</scope>
    <source>
        <strain evidence="5">378</strain>
    </source>
</reference>
<keyword evidence="2" id="KW-0732">Signal</keyword>
<dbReference type="Proteomes" id="UP000733611">
    <property type="component" value="Unassembled WGS sequence"/>
</dbReference>
<comment type="similarity">
    <text evidence="1">Belongs to the bacterial solute-binding protein 3 family.</text>
</comment>
<keyword evidence="3" id="KW-0472">Membrane</keyword>
<evidence type="ECO:0000313" key="6">
    <source>
        <dbReference type="Proteomes" id="UP000733611"/>
    </source>
</evidence>